<dbReference type="Proteomes" id="UP001202717">
    <property type="component" value="Chromosome"/>
</dbReference>
<reference evidence="2 3" key="1">
    <citation type="submission" date="2023-01" db="EMBL/GenBank/DDBJ databases">
        <title>Psychroserpens ponticola sp. nov., isolated from seawater.</title>
        <authorList>
            <person name="Kristyanto S."/>
            <person name="Jung J."/>
            <person name="Kim J.M."/>
            <person name="Jeon C.O."/>
        </authorList>
    </citation>
    <scope>NUCLEOTIDE SEQUENCE [LARGE SCALE GENOMIC DNA]</scope>
    <source>
        <strain evidence="2 3">MSW6</strain>
    </source>
</reference>
<dbReference type="Pfam" id="PF18911">
    <property type="entry name" value="PKD_4"/>
    <property type="match status" value="3"/>
</dbReference>
<dbReference type="InterPro" id="IPR022409">
    <property type="entry name" value="PKD/Chitinase_dom"/>
</dbReference>
<evidence type="ECO:0000259" key="1">
    <source>
        <dbReference type="PROSITE" id="PS50093"/>
    </source>
</evidence>
<dbReference type="InterPro" id="IPR026341">
    <property type="entry name" value="T9SS_type_B"/>
</dbReference>
<dbReference type="CDD" id="cd00146">
    <property type="entry name" value="PKD"/>
    <property type="match status" value="3"/>
</dbReference>
<dbReference type="RefSeq" id="WP_249996252.1">
    <property type="nucleotide sequence ID" value="NZ_CP116221.1"/>
</dbReference>
<dbReference type="Gene3D" id="2.60.40.10">
    <property type="entry name" value="Immunoglobulins"/>
    <property type="match status" value="7"/>
</dbReference>
<gene>
    <name evidence="2" type="ORF">MUN68_010960</name>
</gene>
<sequence length="1921" mass="205066">MKNNKYVYLGITFFILVTSAIAFNIKYEESLFAPPVVDFTFNNNNTCSGQSISFTSTVTGDGPFDYEWNFGDGSTSTQPNPNHAFQTFGCGGTQTFNVTLTVTDDNGDSTNISHTVTVKRKPNISFEDLNAGFGVPFENCNAAAIEYTVSVGNTSSSDSCVTSYSINWGDGNSENNVSFPITHTYTSLGSFNMVISATGANGCHSQITYTVKNSSNPTGGIVTPGATVDLCAPIVPLEFAVSNWGLNPPDTIYDIDFGDGTTFVLTQSELESSTYYNSSDPAASIDYPIPHAYTASNCPNSSYTVLLDIITSCGTSNLTAGPITILEKPEVSFDAEDSTCVNENIQISNTSSSGYNPGCSTVVDWFWDMGDGTSYTDFEPTHSYSTPGTYTISLYAVNYCGQTSPVTQEICVEAPLTPEYTVNNIEGCAPYTSVFNNTTDLTDQCGVPTFEWVINYIPGFCGTTSGANFINGTTANSETPEIEFTNSGTYEIILQGTNSCGVTTSLPQEIFVKSPPQAEISEIIDFCGSSALVSPTSTVVSCGPDMVTYNWSLDVGVSPTDWEFINGTNATSEFPEINFNTPNSYILSLEVSNSCGTHIDIEEFVISPVPTITNTDVSQTICSGADTVAINLMSDTANTTYTWTSNNPSGLTGFLTSGVTDEIPVQTLINSTNGTITLTYTVTPQIGSCIGASLDFSIIIEPAPIITVQPIPDEVCLNGTTLDLTVAYQGTGTPNYQWYENTVDNTATGTPIAGATSQTFSPPTDTVGDTYYYIIITFSTGGCNEIISETALIEVKEVSQIDTQPISTQSICVGGLADELSITTTGGAGIPTYQWYSNLTNSNTGGTLIAGATNATFTPSAFTSSGTYYFYVEINYGVSGCSNLVSDVAEVIVVDDPIVTNQPEASQSLCQNSIPINLEVTISNGLGNISYQWYVNTTNSTVGGTLIAGETSNLFAPPTTVVGTLFYYCIITQDVSGCEVTSSISEVEVTAAAQFTSQPISDELCLGETTADLSVSYVNGSGTPTYQWYENITNDITSGVPIAGATTSTYSPDVSAIGTTYYYCIITLSSGGCSEISSEVSEIIINVTPSISDADVLICSDNSFEYIPDTSNGDVVPANTTYTWTTPIINPAGSITGATEQLTDTSNISQLLINTTTNPATVTYTVTPTSGDCIGADFEVVVTVNPSISVTSNATNNNCFQSNNGSIEIAIVGGVPFSTGNPYNIIWTGPNGFSSTDEDISSLEIGTYILNIEDDGGCPYSETFTITEPDELVFSAIDFDPETISCFGANDGEIGISIEGGTLPYTFTWTLNGLPFSTDEDILNLAPGTYEISVTDDNNCGPITQSFSIVEPPLLEVTLDIQTNVLCFDESTGAIEVSITGGRPDYIFSWVGPNGFTSLNQNIDNLSAGTYQLEVIDASNCIDTLEVVIIQNDEIMIDVTATEIECYGDNDASITINNISGGVLPYTIAWSNFGTGNSQTNLSGGTYTITITDAENCSKAFPIIINEPPIFLIDPVVTQMSCSGENDASIILNFQGGIDPVTVVWDDDASAGVERNNLAPGTYSVTITDGKPCTIQDSFTIFDILPLQVSANVTNALDCEDTNSGAINLLIQGGTPPFDVVWSNGTTAEDLENVPPNNYTVVVTDANGCDIEGSWNVSRFEPLVLQVDTQSEVDCEAHTVDQTFVAVASGGVPPFMYNWSSGIVSGLNNELMTTDENGLVILEVTDSLGCSISYDFNVETPVLGDPDFETTSFGSTNYGIFAIQDPIQFTNTATGDYVSVLWDFGDGSFTGDENPTHTYLQVGNYVVTQTVTYPFGCVYTKVVTLIVEKGYKLIMPNAFTPNQDNLNDYFGPEYIGLNRLELNIYDTWGSLIYSESGDDIRGWDGKVNEEEAENGNYYYTFSASTFYDDVINQQGAFVFIK</sequence>
<dbReference type="InterPro" id="IPR013783">
    <property type="entry name" value="Ig-like_fold"/>
</dbReference>
<evidence type="ECO:0000313" key="2">
    <source>
        <dbReference type="EMBL" id="WCO00585.1"/>
    </source>
</evidence>
<dbReference type="Gene3D" id="2.60.40.740">
    <property type="match status" value="2"/>
</dbReference>
<dbReference type="InterPro" id="IPR000601">
    <property type="entry name" value="PKD_dom"/>
</dbReference>
<dbReference type="Gene3D" id="2.60.40.2700">
    <property type="match status" value="3"/>
</dbReference>
<dbReference type="Pfam" id="PF13573">
    <property type="entry name" value="SprB"/>
    <property type="match status" value="3"/>
</dbReference>
<feature type="domain" description="PKD" evidence="1">
    <location>
        <begin position="141"/>
        <end position="211"/>
    </location>
</feature>
<name>A0ABY7RY10_9FLAO</name>
<dbReference type="Pfam" id="PF19406">
    <property type="entry name" value="PKD_5"/>
    <property type="match status" value="2"/>
</dbReference>
<dbReference type="InterPro" id="IPR045828">
    <property type="entry name" value="PKD_Bacteroidetes"/>
</dbReference>
<organism evidence="2 3">
    <name type="scientific">Psychroserpens ponticola</name>
    <dbReference type="NCBI Taxonomy" id="2932268"/>
    <lineage>
        <taxon>Bacteria</taxon>
        <taxon>Pseudomonadati</taxon>
        <taxon>Bacteroidota</taxon>
        <taxon>Flavobacteriia</taxon>
        <taxon>Flavobacteriales</taxon>
        <taxon>Flavobacteriaceae</taxon>
        <taxon>Psychroserpens</taxon>
    </lineage>
</organism>
<dbReference type="SUPFAM" id="SSF49299">
    <property type="entry name" value="PKD domain"/>
    <property type="match status" value="5"/>
</dbReference>
<dbReference type="NCBIfam" id="TIGR04131">
    <property type="entry name" value="Bac_Flav_CTERM"/>
    <property type="match status" value="1"/>
</dbReference>
<feature type="domain" description="PKD" evidence="1">
    <location>
        <begin position="1767"/>
        <end position="1828"/>
    </location>
</feature>
<dbReference type="InterPro" id="IPR035986">
    <property type="entry name" value="PKD_dom_sf"/>
</dbReference>
<feature type="domain" description="PKD" evidence="1">
    <location>
        <begin position="363"/>
        <end position="419"/>
    </location>
</feature>
<dbReference type="Pfam" id="PF13585">
    <property type="entry name" value="CHU_C"/>
    <property type="match status" value="1"/>
</dbReference>
<dbReference type="PROSITE" id="PS50093">
    <property type="entry name" value="PKD"/>
    <property type="match status" value="4"/>
</dbReference>
<accession>A0ABY7RY10</accession>
<feature type="domain" description="PKD" evidence="1">
    <location>
        <begin position="35"/>
        <end position="89"/>
    </location>
</feature>
<dbReference type="EMBL" id="CP116221">
    <property type="protein sequence ID" value="WCO00585.1"/>
    <property type="molecule type" value="Genomic_DNA"/>
</dbReference>
<dbReference type="InterPro" id="IPR025667">
    <property type="entry name" value="SprB_repeat"/>
</dbReference>
<dbReference type="SMART" id="SM00089">
    <property type="entry name" value="PKD"/>
    <property type="match status" value="6"/>
</dbReference>
<keyword evidence="3" id="KW-1185">Reference proteome</keyword>
<proteinExistence type="predicted"/>
<protein>
    <submittedName>
        <fullName evidence="2">PKD domain-containing protein</fullName>
    </submittedName>
</protein>
<evidence type="ECO:0000313" key="3">
    <source>
        <dbReference type="Proteomes" id="UP001202717"/>
    </source>
</evidence>